<evidence type="ECO:0000313" key="1">
    <source>
        <dbReference type="EMBL" id="CRK97934.1"/>
    </source>
</evidence>
<evidence type="ECO:0000313" key="2">
    <source>
        <dbReference type="Proteomes" id="UP000183832"/>
    </source>
</evidence>
<name>A0A1J1IFW9_9DIPT</name>
<organism evidence="1 2">
    <name type="scientific">Clunio marinus</name>
    <dbReference type="NCBI Taxonomy" id="568069"/>
    <lineage>
        <taxon>Eukaryota</taxon>
        <taxon>Metazoa</taxon>
        <taxon>Ecdysozoa</taxon>
        <taxon>Arthropoda</taxon>
        <taxon>Hexapoda</taxon>
        <taxon>Insecta</taxon>
        <taxon>Pterygota</taxon>
        <taxon>Neoptera</taxon>
        <taxon>Endopterygota</taxon>
        <taxon>Diptera</taxon>
        <taxon>Nematocera</taxon>
        <taxon>Chironomoidea</taxon>
        <taxon>Chironomidae</taxon>
        <taxon>Clunio</taxon>
    </lineage>
</organism>
<sequence length="72" mass="8651">MSIEGMTAWLFAGSTFKRQLNRHETQKCSKRNRLKLDNKWLTFALQKKKRREQPFEILSSHKTANLERDMIK</sequence>
<proteinExistence type="predicted"/>
<reference evidence="1 2" key="1">
    <citation type="submission" date="2015-04" db="EMBL/GenBank/DDBJ databases">
        <authorList>
            <person name="Syromyatnikov M.Y."/>
            <person name="Popov V.N."/>
        </authorList>
    </citation>
    <scope>NUCLEOTIDE SEQUENCE [LARGE SCALE GENOMIC DNA]</scope>
</reference>
<dbReference type="EMBL" id="CVRI01000047">
    <property type="protein sequence ID" value="CRK97934.1"/>
    <property type="molecule type" value="Genomic_DNA"/>
</dbReference>
<keyword evidence="2" id="KW-1185">Reference proteome</keyword>
<gene>
    <name evidence="1" type="ORF">CLUMA_CG011307</name>
</gene>
<dbReference type="Proteomes" id="UP000183832">
    <property type="component" value="Unassembled WGS sequence"/>
</dbReference>
<dbReference type="AlphaFoldDB" id="A0A1J1IFW9"/>
<protein>
    <submittedName>
        <fullName evidence="1">CLUMA_CG011307, isoform A</fullName>
    </submittedName>
</protein>
<accession>A0A1J1IFW9</accession>